<evidence type="ECO:0000313" key="2">
    <source>
        <dbReference type="EMBL" id="KAL3670339.1"/>
    </source>
</evidence>
<evidence type="ECO:0000256" key="1">
    <source>
        <dbReference type="SAM" id="MobiDB-lite"/>
    </source>
</evidence>
<name>A0ABD3FZG1_9STRA</name>
<feature type="region of interest" description="Disordered" evidence="1">
    <location>
        <begin position="425"/>
        <end position="446"/>
    </location>
</feature>
<reference evidence="2 3" key="1">
    <citation type="submission" date="2024-09" db="EMBL/GenBank/DDBJ databases">
        <title>Genome sequencing and assembly of Phytophthora oleae, isolate VK10A, causative agent of rot of olive drupes.</title>
        <authorList>
            <person name="Conti Taguali S."/>
            <person name="Riolo M."/>
            <person name="La Spada F."/>
            <person name="Cacciola S.O."/>
            <person name="Dionisio G."/>
        </authorList>
    </citation>
    <scope>NUCLEOTIDE SEQUENCE [LARGE SCALE GENOMIC DNA]</scope>
    <source>
        <strain evidence="2 3">VK10A</strain>
    </source>
</reference>
<organism evidence="2 3">
    <name type="scientific">Phytophthora oleae</name>
    <dbReference type="NCBI Taxonomy" id="2107226"/>
    <lineage>
        <taxon>Eukaryota</taxon>
        <taxon>Sar</taxon>
        <taxon>Stramenopiles</taxon>
        <taxon>Oomycota</taxon>
        <taxon>Peronosporomycetes</taxon>
        <taxon>Peronosporales</taxon>
        <taxon>Peronosporaceae</taxon>
        <taxon>Phytophthora</taxon>
    </lineage>
</organism>
<proteinExistence type="predicted"/>
<keyword evidence="3" id="KW-1185">Reference proteome</keyword>
<sequence>MKHKDADASTIKSIQEVEFAVLSSITVREEYKAKLCALLSIIAPRTKLPNQSISERSKKIVQKSKQKHTKRAPEFEEGKEIHALGDLLLLVRAASVDVVENIQNWREIVHQRIPRSYIYENVNYLLGMCEDLDFLDQIADLVEWLGFRLARNPFIVDRSLDDIVSSRLVDNVQDSRSLKYWSSASWRQKNKLTSNEKAPKVAVSTHWKFLPPPQSLTKPLASIGPEDDVVDGSRISSAQEVLLDEESFHGRWLALQAAQEYVDRGPSSFKRENSENNAEPSAVYDAIAMLNLQLKTAEYRSSLLRRERTQVELTLQDLGNQVRWITLCREGDRTKDHRVWKYRDSYREEALKLHFELVDKLEHCLGELEGHVTHINGDTDKHKGRISVLKVEKEKQRVARLNDKKEEELARREGFKKTPELRFKVRPKKKSPQNRPLAPETVPRNSKGINNIYEDVAADIEKDVHAIVTRNSTVSKNCESPEIIVLQLEEKRQRSIYQKRARIEQQARLTKDNELWLDRRRAENVAMKAEDALSRLVEREIKRKLQLKAHRERMDREASCAMFKCMHEMNGKRFVISVYPRNARGYDLEGLRIIAYDPRFSSSFIMTMTLREFNSLGYGRNSEGLGAFCKWLCLLYEKRRRQFRLD</sequence>
<gene>
    <name evidence="2" type="ORF">V7S43_004649</name>
</gene>
<dbReference type="Proteomes" id="UP001632037">
    <property type="component" value="Unassembled WGS sequence"/>
</dbReference>
<dbReference type="AlphaFoldDB" id="A0ABD3FZG1"/>
<evidence type="ECO:0008006" key="4">
    <source>
        <dbReference type="Google" id="ProtNLM"/>
    </source>
</evidence>
<dbReference type="EMBL" id="JBIMZQ010000007">
    <property type="protein sequence ID" value="KAL3670339.1"/>
    <property type="molecule type" value="Genomic_DNA"/>
</dbReference>
<accession>A0ABD3FZG1</accession>
<comment type="caution">
    <text evidence="2">The sequence shown here is derived from an EMBL/GenBank/DDBJ whole genome shotgun (WGS) entry which is preliminary data.</text>
</comment>
<evidence type="ECO:0000313" key="3">
    <source>
        <dbReference type="Proteomes" id="UP001632037"/>
    </source>
</evidence>
<protein>
    <recommendedName>
        <fullName evidence="4">CKK domain-containing protein</fullName>
    </recommendedName>
</protein>